<dbReference type="Proteomes" id="UP000887574">
    <property type="component" value="Unplaced"/>
</dbReference>
<evidence type="ECO:0000256" key="1">
    <source>
        <dbReference type="SAM" id="MobiDB-lite"/>
    </source>
</evidence>
<feature type="compositionally biased region" description="Low complexity" evidence="1">
    <location>
        <begin position="80"/>
        <end position="97"/>
    </location>
</feature>
<evidence type="ECO:0000313" key="2">
    <source>
        <dbReference type="Proteomes" id="UP000887574"/>
    </source>
</evidence>
<feature type="compositionally biased region" description="Basic and acidic residues" evidence="1">
    <location>
        <begin position="98"/>
        <end position="107"/>
    </location>
</feature>
<evidence type="ECO:0000313" key="3">
    <source>
        <dbReference type="WBParaSite" id="jg19927"/>
    </source>
</evidence>
<feature type="region of interest" description="Disordered" evidence="1">
    <location>
        <begin position="59"/>
        <end position="233"/>
    </location>
</feature>
<protein>
    <submittedName>
        <fullName evidence="3">Uncharacterized protein</fullName>
    </submittedName>
</protein>
<feature type="compositionally biased region" description="Basic residues" evidence="1">
    <location>
        <begin position="153"/>
        <end position="164"/>
    </location>
</feature>
<name>A0A915DIV5_9BILA</name>
<sequence length="233" mass="25192">MIRVGIAVVSIVFVLTKSVSLQLFTSTLRLQSPHSIAFTLQSFLGAAYIFEELQEGGALDKGKSKQDAKDEKEKKRRSSLTDSPLTSSSSSSASTASRDSDDVDTNKRKSVSPNSKASDNETEEISTSLATSKLADDSRQNINQEASDEDKNRKSKNKRKKKKKVIDEISPNFANINDNAREAGGKCGIGKSDEPQPERSQQNPSKASSPLLLNSGSWTVNPLAARQSAGRVS</sequence>
<accession>A0A915DIV5</accession>
<dbReference type="AlphaFoldDB" id="A0A915DIV5"/>
<feature type="compositionally biased region" description="Polar residues" evidence="1">
    <location>
        <begin position="198"/>
        <end position="220"/>
    </location>
</feature>
<feature type="compositionally biased region" description="Basic and acidic residues" evidence="1">
    <location>
        <begin position="59"/>
        <end position="73"/>
    </location>
</feature>
<proteinExistence type="predicted"/>
<dbReference type="WBParaSite" id="jg19927">
    <property type="protein sequence ID" value="jg19927"/>
    <property type="gene ID" value="jg19927"/>
</dbReference>
<reference evidence="3" key="1">
    <citation type="submission" date="2022-11" db="UniProtKB">
        <authorList>
            <consortium name="WormBaseParasite"/>
        </authorList>
    </citation>
    <scope>IDENTIFICATION</scope>
</reference>
<organism evidence="2 3">
    <name type="scientific">Ditylenchus dipsaci</name>
    <dbReference type="NCBI Taxonomy" id="166011"/>
    <lineage>
        <taxon>Eukaryota</taxon>
        <taxon>Metazoa</taxon>
        <taxon>Ecdysozoa</taxon>
        <taxon>Nematoda</taxon>
        <taxon>Chromadorea</taxon>
        <taxon>Rhabditida</taxon>
        <taxon>Tylenchina</taxon>
        <taxon>Tylenchomorpha</taxon>
        <taxon>Sphaerularioidea</taxon>
        <taxon>Anguinidae</taxon>
        <taxon>Anguininae</taxon>
        <taxon>Ditylenchus</taxon>
    </lineage>
</organism>
<keyword evidence="2" id="KW-1185">Reference proteome</keyword>